<dbReference type="OrthoDB" id="1467485at2"/>
<dbReference type="Proteomes" id="UP000317624">
    <property type="component" value="Unassembled WGS sequence"/>
</dbReference>
<reference evidence="2 3" key="1">
    <citation type="submission" date="2019-07" db="EMBL/GenBank/DDBJ databases">
        <title>Hymenobacter sp. straun FUR1 Genome sequencing and assembly.</title>
        <authorList>
            <person name="Chhetri G."/>
        </authorList>
    </citation>
    <scope>NUCLEOTIDE SEQUENCE [LARGE SCALE GENOMIC DNA]</scope>
    <source>
        <strain evidence="2 3">Fur1</strain>
    </source>
</reference>
<name>A0A558C2Q3_9BACT</name>
<keyword evidence="3" id="KW-1185">Reference proteome</keyword>
<protein>
    <submittedName>
        <fullName evidence="2">PorT family protein</fullName>
    </submittedName>
</protein>
<dbReference type="AlphaFoldDB" id="A0A558C2Q3"/>
<evidence type="ECO:0000313" key="3">
    <source>
        <dbReference type="Proteomes" id="UP000317624"/>
    </source>
</evidence>
<gene>
    <name evidence="2" type="ORF">FNT36_02565</name>
</gene>
<dbReference type="EMBL" id="VMRJ01000001">
    <property type="protein sequence ID" value="TVT42994.1"/>
    <property type="molecule type" value="Genomic_DNA"/>
</dbReference>
<feature type="domain" description="Outer membrane protein beta-barrel" evidence="1">
    <location>
        <begin position="109"/>
        <end position="248"/>
    </location>
</feature>
<dbReference type="RefSeq" id="WP_144843929.1">
    <property type="nucleotide sequence ID" value="NZ_VMRJ01000001.1"/>
</dbReference>
<sequence>MATPYVRHKLHLHGSQIGRRHRWSLLAVLGLLLVAGPALAQRKRSDAIDRSRKGRIKGITVENLSNYNQRFFRPGIYIAPSFSRFFIEQSDAYVQALQQGRGIAANSIISPGLAVGFIGDIRLGNVNTPFHLRFAPGLRFETRSVEFTGRGVGMPDTIRTQEVATTQLELPLLLKYQSNRRRNTRVYMIAGVKPSIAVTQRQNNLAINQLTINRNDVLLEYGVGLDLFYPYFKFGPELRFSHGLRNLLDPRNNTYSNSLQSLRTNTVTLYLNIE</sequence>
<evidence type="ECO:0000259" key="1">
    <source>
        <dbReference type="Pfam" id="PF13568"/>
    </source>
</evidence>
<dbReference type="Pfam" id="PF13568">
    <property type="entry name" value="OMP_b-brl_2"/>
    <property type="match status" value="1"/>
</dbReference>
<proteinExistence type="predicted"/>
<dbReference type="InterPro" id="IPR025665">
    <property type="entry name" value="Beta-barrel_OMP_2"/>
</dbReference>
<accession>A0A558C2Q3</accession>
<evidence type="ECO:0000313" key="2">
    <source>
        <dbReference type="EMBL" id="TVT42994.1"/>
    </source>
</evidence>
<organism evidence="2 3">
    <name type="scientific">Hymenobacter setariae</name>
    <dbReference type="NCBI Taxonomy" id="2594794"/>
    <lineage>
        <taxon>Bacteria</taxon>
        <taxon>Pseudomonadati</taxon>
        <taxon>Bacteroidota</taxon>
        <taxon>Cytophagia</taxon>
        <taxon>Cytophagales</taxon>
        <taxon>Hymenobacteraceae</taxon>
        <taxon>Hymenobacter</taxon>
    </lineage>
</organism>
<comment type="caution">
    <text evidence="2">The sequence shown here is derived from an EMBL/GenBank/DDBJ whole genome shotgun (WGS) entry which is preliminary data.</text>
</comment>